<dbReference type="GO" id="GO:0008168">
    <property type="term" value="F:methyltransferase activity"/>
    <property type="evidence" value="ECO:0007669"/>
    <property type="project" value="UniProtKB-KW"/>
</dbReference>
<protein>
    <submittedName>
        <fullName evidence="1">Methyltransferase</fullName>
    </submittedName>
</protein>
<dbReference type="InterPro" id="IPR029063">
    <property type="entry name" value="SAM-dependent_MTases_sf"/>
</dbReference>
<keyword evidence="2" id="KW-1185">Reference proteome</keyword>
<accession>A0ABQ1IY86</accession>
<keyword evidence="1" id="KW-0489">Methyltransferase</keyword>
<dbReference type="EMBL" id="BMGD01000001">
    <property type="protein sequence ID" value="GGB55543.1"/>
    <property type="molecule type" value="Genomic_DNA"/>
</dbReference>
<dbReference type="Pfam" id="PF13489">
    <property type="entry name" value="Methyltransf_23"/>
    <property type="match status" value="1"/>
</dbReference>
<name>A0ABQ1IY86_9SPHN</name>
<dbReference type="RefSeq" id="WP_188513015.1">
    <property type="nucleotide sequence ID" value="NZ_BMGD01000001.1"/>
</dbReference>
<organism evidence="1 2">
    <name type="scientific">Blastomonas aquatica</name>
    <dbReference type="NCBI Taxonomy" id="1510276"/>
    <lineage>
        <taxon>Bacteria</taxon>
        <taxon>Pseudomonadati</taxon>
        <taxon>Pseudomonadota</taxon>
        <taxon>Alphaproteobacteria</taxon>
        <taxon>Sphingomonadales</taxon>
        <taxon>Sphingomonadaceae</taxon>
        <taxon>Blastomonas</taxon>
    </lineage>
</organism>
<dbReference type="Proteomes" id="UP000614261">
    <property type="component" value="Unassembled WGS sequence"/>
</dbReference>
<dbReference type="SUPFAM" id="SSF53335">
    <property type="entry name" value="S-adenosyl-L-methionine-dependent methyltransferases"/>
    <property type="match status" value="1"/>
</dbReference>
<keyword evidence="1" id="KW-0808">Transferase</keyword>
<dbReference type="GO" id="GO:0032259">
    <property type="term" value="P:methylation"/>
    <property type="evidence" value="ECO:0007669"/>
    <property type="project" value="UniProtKB-KW"/>
</dbReference>
<evidence type="ECO:0000313" key="1">
    <source>
        <dbReference type="EMBL" id="GGB55543.1"/>
    </source>
</evidence>
<proteinExistence type="predicted"/>
<dbReference type="PANTHER" id="PTHR43861">
    <property type="entry name" value="TRANS-ACONITATE 2-METHYLTRANSFERASE-RELATED"/>
    <property type="match status" value="1"/>
</dbReference>
<evidence type="ECO:0000313" key="2">
    <source>
        <dbReference type="Proteomes" id="UP000614261"/>
    </source>
</evidence>
<gene>
    <name evidence="1" type="ORF">GCM10010833_07860</name>
</gene>
<comment type="caution">
    <text evidence="1">The sequence shown here is derived from an EMBL/GenBank/DDBJ whole genome shotgun (WGS) entry which is preliminary data.</text>
</comment>
<sequence length="298" mass="32321">MFVAYEMMYGSREAFEYFECSQCGSVQILVALASEELAKHYPADYYSFLAPSGSSLKTYLQTERDKALLHRPTLLGPLVAGAKPDPLLAMIGELPLTINSAILDVGCGSGALLDRLGAAGFRNLHGADAFIDDDITTPHGAQIARASLHEVSGTFELIMFHHSLEHVPAPRETLAAARSKLSPGGYCIVRVPTVSSWAWQEYGIDWFQLDAPRHITLPSRAGMRIAGEAASFELVRTIDDSIPQQFEISENYRAGIAMRGDARAPAPSPEQVQTFARKTAEANASGMGDQAAFIFQAI</sequence>
<reference evidence="2" key="1">
    <citation type="journal article" date="2019" name="Int. J. Syst. Evol. Microbiol.">
        <title>The Global Catalogue of Microorganisms (GCM) 10K type strain sequencing project: providing services to taxonomists for standard genome sequencing and annotation.</title>
        <authorList>
            <consortium name="The Broad Institute Genomics Platform"/>
            <consortium name="The Broad Institute Genome Sequencing Center for Infectious Disease"/>
            <person name="Wu L."/>
            <person name="Ma J."/>
        </authorList>
    </citation>
    <scope>NUCLEOTIDE SEQUENCE [LARGE SCALE GENOMIC DNA]</scope>
    <source>
        <strain evidence="2">CGMCC 1.12851</strain>
    </source>
</reference>
<dbReference type="CDD" id="cd02440">
    <property type="entry name" value="AdoMet_MTases"/>
    <property type="match status" value="1"/>
</dbReference>
<dbReference type="Gene3D" id="3.40.50.150">
    <property type="entry name" value="Vaccinia Virus protein VP39"/>
    <property type="match status" value="1"/>
</dbReference>